<sequence>MKKIILLLLTALMLTSFSTTKTSDFSIIGKWEGVENYEVGYFIFDAEGYAYMKVKDFDLGGKDFEFHGKRGKMEYEVDYSKSPIEVDFMVTIFEDNITKRLLCIAKKIDANKMMFSMGFGGDRPTDFNDNNTMIFTRVDN</sequence>
<evidence type="ECO:0000313" key="3">
    <source>
        <dbReference type="Proteomes" id="UP000321790"/>
    </source>
</evidence>
<keyword evidence="3" id="KW-1185">Reference proteome</keyword>
<evidence type="ECO:0008006" key="4">
    <source>
        <dbReference type="Google" id="ProtNLM"/>
    </source>
</evidence>
<dbReference type="RefSeq" id="WP_147135764.1">
    <property type="nucleotide sequence ID" value="NZ_VOSC01000025.1"/>
</dbReference>
<evidence type="ECO:0000313" key="2">
    <source>
        <dbReference type="EMBL" id="TXE09994.1"/>
    </source>
</evidence>
<dbReference type="Proteomes" id="UP000321790">
    <property type="component" value="Unassembled WGS sequence"/>
</dbReference>
<protein>
    <recommendedName>
        <fullName evidence="4">DUF4488 domain-containing protein</fullName>
    </recommendedName>
</protein>
<comment type="caution">
    <text evidence="2">The sequence shown here is derived from an EMBL/GenBank/DDBJ whole genome shotgun (WGS) entry which is preliminary data.</text>
</comment>
<name>A0A5C7APU6_9FLAO</name>
<dbReference type="EMBL" id="VOSC01000025">
    <property type="protein sequence ID" value="TXE09994.1"/>
    <property type="molecule type" value="Genomic_DNA"/>
</dbReference>
<proteinExistence type="predicted"/>
<evidence type="ECO:0000256" key="1">
    <source>
        <dbReference type="SAM" id="SignalP"/>
    </source>
</evidence>
<accession>A0A5C7APU6</accession>
<dbReference type="AlphaFoldDB" id="A0A5C7APU6"/>
<keyword evidence="1" id="KW-0732">Signal</keyword>
<feature type="chain" id="PRO_5022991620" description="DUF4488 domain-containing protein" evidence="1">
    <location>
        <begin position="22"/>
        <end position="140"/>
    </location>
</feature>
<feature type="signal peptide" evidence="1">
    <location>
        <begin position="1"/>
        <end position="21"/>
    </location>
</feature>
<dbReference type="OrthoDB" id="1361104at2"/>
<gene>
    <name evidence="2" type="ORF">FUA26_10970</name>
</gene>
<organism evidence="2 3">
    <name type="scientific">Seonamhaeicola algicola</name>
    <dbReference type="NCBI Taxonomy" id="1719036"/>
    <lineage>
        <taxon>Bacteria</taxon>
        <taxon>Pseudomonadati</taxon>
        <taxon>Bacteroidota</taxon>
        <taxon>Flavobacteriia</taxon>
        <taxon>Flavobacteriales</taxon>
        <taxon>Flavobacteriaceae</taxon>
    </lineage>
</organism>
<reference evidence="3" key="1">
    <citation type="submission" date="2019-08" db="EMBL/GenBank/DDBJ databases">
        <title>Seonamhaeicola sediminis sp. nov., isolated from marine sediment.</title>
        <authorList>
            <person name="Cao W.R."/>
        </authorList>
    </citation>
    <scope>NUCLEOTIDE SEQUENCE [LARGE SCALE GENOMIC DNA]</scope>
    <source>
        <strain evidence="3">Gy8</strain>
    </source>
</reference>